<keyword evidence="2" id="KW-1185">Reference proteome</keyword>
<evidence type="ECO:0000313" key="1">
    <source>
        <dbReference type="EMBL" id="KAH7979470.1"/>
    </source>
</evidence>
<organism evidence="1 2">
    <name type="scientific">Dermacentor silvarum</name>
    <name type="common">Tick</name>
    <dbReference type="NCBI Taxonomy" id="543639"/>
    <lineage>
        <taxon>Eukaryota</taxon>
        <taxon>Metazoa</taxon>
        <taxon>Ecdysozoa</taxon>
        <taxon>Arthropoda</taxon>
        <taxon>Chelicerata</taxon>
        <taxon>Arachnida</taxon>
        <taxon>Acari</taxon>
        <taxon>Parasitiformes</taxon>
        <taxon>Ixodida</taxon>
        <taxon>Ixodoidea</taxon>
        <taxon>Ixodidae</taxon>
        <taxon>Rhipicephalinae</taxon>
        <taxon>Dermacentor</taxon>
    </lineage>
</organism>
<proteinExistence type="predicted"/>
<evidence type="ECO:0000313" key="2">
    <source>
        <dbReference type="Proteomes" id="UP000821865"/>
    </source>
</evidence>
<dbReference type="Proteomes" id="UP000821865">
    <property type="component" value="Chromosome 1"/>
</dbReference>
<accession>A0ACB8DY82</accession>
<name>A0ACB8DY82_DERSI</name>
<protein>
    <submittedName>
        <fullName evidence="1">Uncharacterized protein</fullName>
    </submittedName>
</protein>
<gene>
    <name evidence="1" type="ORF">HPB49_009488</name>
</gene>
<dbReference type="EMBL" id="CM023470">
    <property type="protein sequence ID" value="KAH7979470.1"/>
    <property type="molecule type" value="Genomic_DNA"/>
</dbReference>
<reference evidence="1" key="1">
    <citation type="submission" date="2020-05" db="EMBL/GenBank/DDBJ databases">
        <title>Large-scale comparative analyses of tick genomes elucidate their genetic diversity and vector capacities.</title>
        <authorList>
            <person name="Jia N."/>
            <person name="Wang J."/>
            <person name="Shi W."/>
            <person name="Du L."/>
            <person name="Sun Y."/>
            <person name="Zhan W."/>
            <person name="Jiang J."/>
            <person name="Wang Q."/>
            <person name="Zhang B."/>
            <person name="Ji P."/>
            <person name="Sakyi L.B."/>
            <person name="Cui X."/>
            <person name="Yuan T."/>
            <person name="Jiang B."/>
            <person name="Yang W."/>
            <person name="Lam T.T.-Y."/>
            <person name="Chang Q."/>
            <person name="Ding S."/>
            <person name="Wang X."/>
            <person name="Zhu J."/>
            <person name="Ruan X."/>
            <person name="Zhao L."/>
            <person name="Wei J."/>
            <person name="Que T."/>
            <person name="Du C."/>
            <person name="Cheng J."/>
            <person name="Dai P."/>
            <person name="Han X."/>
            <person name="Huang E."/>
            <person name="Gao Y."/>
            <person name="Liu J."/>
            <person name="Shao H."/>
            <person name="Ye R."/>
            <person name="Li L."/>
            <person name="Wei W."/>
            <person name="Wang X."/>
            <person name="Wang C."/>
            <person name="Yang T."/>
            <person name="Huo Q."/>
            <person name="Li W."/>
            <person name="Guo W."/>
            <person name="Chen H."/>
            <person name="Zhou L."/>
            <person name="Ni X."/>
            <person name="Tian J."/>
            <person name="Zhou Y."/>
            <person name="Sheng Y."/>
            <person name="Liu T."/>
            <person name="Pan Y."/>
            <person name="Xia L."/>
            <person name="Li J."/>
            <person name="Zhao F."/>
            <person name="Cao W."/>
        </authorList>
    </citation>
    <scope>NUCLEOTIDE SEQUENCE</scope>
    <source>
        <strain evidence="1">Dsil-2018</strain>
    </source>
</reference>
<sequence length="248" mass="27610">MEPGIVTTSFAEGQETCATEAQNQGWEPCRVHRDAVDAAKARSKGRGAQWKDGNSPGEYDSEEQELRVKIDEPLKTPPTEQTERAAEVKNPGAKKDKPTGTNGEDDQVSPRHPLPLPGPEDKARSVPVDPGPRPQPPSDKELSRYATPPPVPDFSERPDCKEEVAASCSDVESMRPSQEEVPTKTKVEEQISKIVRMVKKKEPSCTDDEIRRLFDQVRQSHGGFSRMTFKAIVEILLENMKAVRQQQK</sequence>
<comment type="caution">
    <text evidence="1">The sequence shown here is derived from an EMBL/GenBank/DDBJ whole genome shotgun (WGS) entry which is preliminary data.</text>
</comment>